<organism evidence="1 2">
    <name type="scientific">Pistacia atlantica</name>
    <dbReference type="NCBI Taxonomy" id="434234"/>
    <lineage>
        <taxon>Eukaryota</taxon>
        <taxon>Viridiplantae</taxon>
        <taxon>Streptophyta</taxon>
        <taxon>Embryophyta</taxon>
        <taxon>Tracheophyta</taxon>
        <taxon>Spermatophyta</taxon>
        <taxon>Magnoliopsida</taxon>
        <taxon>eudicotyledons</taxon>
        <taxon>Gunneridae</taxon>
        <taxon>Pentapetalae</taxon>
        <taxon>rosids</taxon>
        <taxon>malvids</taxon>
        <taxon>Sapindales</taxon>
        <taxon>Anacardiaceae</taxon>
        <taxon>Pistacia</taxon>
    </lineage>
</organism>
<evidence type="ECO:0000313" key="2">
    <source>
        <dbReference type="Proteomes" id="UP001164250"/>
    </source>
</evidence>
<comment type="caution">
    <text evidence="1">The sequence shown here is derived from an EMBL/GenBank/DDBJ whole genome shotgun (WGS) entry which is preliminary data.</text>
</comment>
<dbReference type="Proteomes" id="UP001164250">
    <property type="component" value="Chromosome 9"/>
</dbReference>
<reference evidence="2" key="1">
    <citation type="journal article" date="2023" name="G3 (Bethesda)">
        <title>Genome assembly and association tests identify interacting loci associated with vigor, precocity, and sex in interspecific pistachio rootstocks.</title>
        <authorList>
            <person name="Palmer W."/>
            <person name="Jacygrad E."/>
            <person name="Sagayaradj S."/>
            <person name="Cavanaugh K."/>
            <person name="Han R."/>
            <person name="Bertier L."/>
            <person name="Beede B."/>
            <person name="Kafkas S."/>
            <person name="Golino D."/>
            <person name="Preece J."/>
            <person name="Michelmore R."/>
        </authorList>
    </citation>
    <scope>NUCLEOTIDE SEQUENCE [LARGE SCALE GENOMIC DNA]</scope>
</reference>
<accession>A0ACC1AQE5</accession>
<keyword evidence="2" id="KW-1185">Reference proteome</keyword>
<protein>
    <submittedName>
        <fullName evidence="1">Uncharacterized protein</fullName>
    </submittedName>
</protein>
<dbReference type="EMBL" id="CM047905">
    <property type="protein sequence ID" value="KAJ0088892.1"/>
    <property type="molecule type" value="Genomic_DNA"/>
</dbReference>
<gene>
    <name evidence="1" type="ORF">Patl1_32476</name>
</gene>
<proteinExistence type="predicted"/>
<sequence>MGWWALASATPPSYRFSSSFPNAKTRTHAVQFSPSYRTILSKKKRFIITNCTTSNKKGELESSSDVDCVGTGTDVECVVSSVSEEEIKEKDIDLVMLVWEWTVLVSPFFFWGTAMVAMKEVLPKAGTFFVAAFRLIPAGLLLITFASSQRRSLPSGLKAWFSIVLFALVDAFCFQGFLAQGLQRTSAGLGSVIIDSQPLSVAVLASLFFGESIGLVGAAGLAVGVIGLLLLEVNTRFPSQFALLVFSFTNNISCIVVPTLCF</sequence>
<evidence type="ECO:0000313" key="1">
    <source>
        <dbReference type="EMBL" id="KAJ0088892.1"/>
    </source>
</evidence>
<name>A0ACC1AQE5_9ROSI</name>